<reference evidence="1" key="1">
    <citation type="submission" date="2020-12" db="EMBL/GenBank/DDBJ databases">
        <title>Enhanced detection system for hospital associated transmission using whole genome sequencing surveillance.</title>
        <authorList>
            <person name="Harrison L.H."/>
            <person name="Van Tyne D."/>
            <person name="Marsh J.W."/>
            <person name="Griffith M.P."/>
            <person name="Snyder D.J."/>
            <person name="Cooper V.S."/>
            <person name="Mustapha M."/>
        </authorList>
    </citation>
    <scope>NUCLEOTIDE SEQUENCE</scope>
    <source>
        <strain evidence="1">PSB00042</strain>
    </source>
</reference>
<dbReference type="AlphaFoldDB" id="A0A8I1EAD7"/>
<name>A0A8I1EAD7_PSEPU</name>
<proteinExistence type="predicted"/>
<dbReference type="Proteomes" id="UP000637061">
    <property type="component" value="Unassembled WGS sequence"/>
</dbReference>
<evidence type="ECO:0000313" key="1">
    <source>
        <dbReference type="EMBL" id="MBI6882794.1"/>
    </source>
</evidence>
<dbReference type="RefSeq" id="WP_198746420.1">
    <property type="nucleotide sequence ID" value="NZ_JAEHTE010000002.1"/>
</dbReference>
<dbReference type="EMBL" id="JAEHTE010000002">
    <property type="protein sequence ID" value="MBI6882794.1"/>
    <property type="molecule type" value="Genomic_DNA"/>
</dbReference>
<comment type="caution">
    <text evidence="1">The sequence shown here is derived from an EMBL/GenBank/DDBJ whole genome shotgun (WGS) entry which is preliminary data.</text>
</comment>
<evidence type="ECO:0000313" key="2">
    <source>
        <dbReference type="Proteomes" id="UP000637061"/>
    </source>
</evidence>
<protein>
    <submittedName>
        <fullName evidence="1">Uncharacterized protein</fullName>
    </submittedName>
</protein>
<organism evidence="1 2">
    <name type="scientific">Pseudomonas putida</name>
    <name type="common">Arthrobacter siderocapsulatus</name>
    <dbReference type="NCBI Taxonomy" id="303"/>
    <lineage>
        <taxon>Bacteria</taxon>
        <taxon>Pseudomonadati</taxon>
        <taxon>Pseudomonadota</taxon>
        <taxon>Gammaproteobacteria</taxon>
        <taxon>Pseudomonadales</taxon>
        <taxon>Pseudomonadaceae</taxon>
        <taxon>Pseudomonas</taxon>
    </lineage>
</organism>
<accession>A0A8I1EAD7</accession>
<gene>
    <name evidence="1" type="ORF">JEU22_02620</name>
</gene>
<sequence length="88" mass="9627">MESLNGLLDRVEANGGGGLSMMFLNGLRGQKLYGEFLASGLHSFNGLRGRKHQASRRNYSGSSLNGLRGRKPSLSHLQALNLVAWREN</sequence>